<dbReference type="EMBL" id="JHAC01000010">
    <property type="protein sequence ID" value="EYB69256.1"/>
    <property type="molecule type" value="Genomic_DNA"/>
</dbReference>
<dbReference type="Pfam" id="PF00753">
    <property type="entry name" value="Lactamase_B"/>
    <property type="match status" value="1"/>
</dbReference>
<evidence type="ECO:0000313" key="3">
    <source>
        <dbReference type="EMBL" id="EYB69256.1"/>
    </source>
</evidence>
<dbReference type="Gene3D" id="3.60.15.10">
    <property type="entry name" value="Ribonuclease Z/Hydroxyacylglutathione hydrolase-like"/>
    <property type="match status" value="1"/>
</dbReference>
<protein>
    <recommendedName>
        <fullName evidence="2">Metallo-beta-lactamase domain-containing protein</fullName>
    </recommendedName>
</protein>
<evidence type="ECO:0000313" key="4">
    <source>
        <dbReference type="Proteomes" id="UP000020492"/>
    </source>
</evidence>
<proteinExistence type="predicted"/>
<gene>
    <name evidence="3" type="ORF">DEIPH_ctg010orf0023</name>
</gene>
<dbReference type="RefSeq" id="WP_051517109.1">
    <property type="nucleotide sequence ID" value="NZ_JHAC01000010.1"/>
</dbReference>
<dbReference type="InterPro" id="IPR036866">
    <property type="entry name" value="RibonucZ/Hydroxyglut_hydro"/>
</dbReference>
<reference evidence="3 4" key="1">
    <citation type="submission" date="2014-03" db="EMBL/GenBank/DDBJ databases">
        <title>Draft genome sequence of Deinococcus phoenicis 1P10ME.</title>
        <authorList>
            <person name="Stepanov V.G."/>
            <person name="Vaishampayan P."/>
            <person name="Venkateswaran K."/>
            <person name="Fox G.E."/>
        </authorList>
    </citation>
    <scope>NUCLEOTIDE SEQUENCE [LARGE SCALE GENOMIC DNA]</scope>
    <source>
        <strain evidence="3 4">1P10ME</strain>
    </source>
</reference>
<dbReference type="CDD" id="cd07721">
    <property type="entry name" value="yflN-like_MBL-fold"/>
    <property type="match status" value="1"/>
</dbReference>
<accession>A0A016QTC6</accession>
<dbReference type="PANTHER" id="PTHR42951">
    <property type="entry name" value="METALLO-BETA-LACTAMASE DOMAIN-CONTAINING"/>
    <property type="match status" value="1"/>
</dbReference>
<dbReference type="SUPFAM" id="SSF56281">
    <property type="entry name" value="Metallo-hydrolase/oxidoreductase"/>
    <property type="match status" value="1"/>
</dbReference>
<dbReference type="PANTHER" id="PTHR42951:SF17">
    <property type="entry name" value="METALLO-BETA-LACTAMASE DOMAIN-CONTAINING PROTEIN"/>
    <property type="match status" value="1"/>
</dbReference>
<evidence type="ECO:0000259" key="2">
    <source>
        <dbReference type="SMART" id="SM00849"/>
    </source>
</evidence>
<name>A0A016QTC6_9DEIO</name>
<sequence>MTQLPAWQPAPPLTTSVQQIRPPAPDVSTFGGTQVLRPDVVRVRLPMVNAYLLGLPGEPWVLVDAGMPLTAGMIRAAADRYHAGRPPAAIVLTHGHLDHIGGLHDLLKAWPVPVYAHPLELPYLTGQVPYPFPDPTVGGVMSLLSPAFVPGPFDFQPHIQALPPAGEVPGLPGWRWLHTPGHSVGHVSLWRDADRTLIAGDAFVTTKQESAVGALTLRPTLVHRPPAYYTPNWDAARESVRRLAALSPALAATGHGHPMTEAQMDLDLERLARNFDEMARPLRGWYLNRPVPVALPQPGASDPLKLLVLGTLGVAGAVLLLRRWRR</sequence>
<dbReference type="Proteomes" id="UP000020492">
    <property type="component" value="Unassembled WGS sequence"/>
</dbReference>
<dbReference type="InterPro" id="IPR050855">
    <property type="entry name" value="NDM-1-like"/>
</dbReference>
<dbReference type="OrthoDB" id="9802248at2"/>
<feature type="domain" description="Metallo-beta-lactamase" evidence="2">
    <location>
        <begin position="47"/>
        <end position="255"/>
    </location>
</feature>
<dbReference type="PATRIC" id="fig|1476583.3.peg.625"/>
<dbReference type="SMART" id="SM00849">
    <property type="entry name" value="Lactamase_B"/>
    <property type="match status" value="1"/>
</dbReference>
<dbReference type="InterPro" id="IPR001279">
    <property type="entry name" value="Metallo-B-lactamas"/>
</dbReference>
<dbReference type="eggNOG" id="COG0491">
    <property type="taxonomic scope" value="Bacteria"/>
</dbReference>
<comment type="caution">
    <text evidence="3">The sequence shown here is derived from an EMBL/GenBank/DDBJ whole genome shotgun (WGS) entry which is preliminary data.</text>
</comment>
<dbReference type="STRING" id="1476583.DEIPH_ctg010orf0023"/>
<evidence type="ECO:0000256" key="1">
    <source>
        <dbReference type="SAM" id="MobiDB-lite"/>
    </source>
</evidence>
<dbReference type="AlphaFoldDB" id="A0A016QTC6"/>
<feature type="region of interest" description="Disordered" evidence="1">
    <location>
        <begin position="1"/>
        <end position="26"/>
    </location>
</feature>
<keyword evidence="4" id="KW-1185">Reference proteome</keyword>
<organism evidence="3 4">
    <name type="scientific">Deinococcus phoenicis</name>
    <dbReference type="NCBI Taxonomy" id="1476583"/>
    <lineage>
        <taxon>Bacteria</taxon>
        <taxon>Thermotogati</taxon>
        <taxon>Deinococcota</taxon>
        <taxon>Deinococci</taxon>
        <taxon>Deinococcales</taxon>
        <taxon>Deinococcaceae</taxon>
        <taxon>Deinococcus</taxon>
    </lineage>
</organism>